<name>A0ACC1SNF6_9HYPO</name>
<dbReference type="EMBL" id="JANRMS010000253">
    <property type="protein sequence ID" value="KAJ3543253.1"/>
    <property type="molecule type" value="Genomic_DNA"/>
</dbReference>
<proteinExistence type="predicted"/>
<organism evidence="1 2">
    <name type="scientific">Fusarium decemcellulare</name>
    <dbReference type="NCBI Taxonomy" id="57161"/>
    <lineage>
        <taxon>Eukaryota</taxon>
        <taxon>Fungi</taxon>
        <taxon>Dikarya</taxon>
        <taxon>Ascomycota</taxon>
        <taxon>Pezizomycotina</taxon>
        <taxon>Sordariomycetes</taxon>
        <taxon>Hypocreomycetidae</taxon>
        <taxon>Hypocreales</taxon>
        <taxon>Nectriaceae</taxon>
        <taxon>Fusarium</taxon>
        <taxon>Fusarium decemcellulare species complex</taxon>
    </lineage>
</organism>
<gene>
    <name evidence="1" type="ORF">NM208_g3666</name>
</gene>
<reference evidence="1" key="1">
    <citation type="submission" date="2022-08" db="EMBL/GenBank/DDBJ databases">
        <title>Genome Sequence of Fusarium decemcellulare.</title>
        <authorList>
            <person name="Buettner E."/>
        </authorList>
    </citation>
    <scope>NUCLEOTIDE SEQUENCE</scope>
    <source>
        <strain evidence="1">Babe19</strain>
    </source>
</reference>
<keyword evidence="2" id="KW-1185">Reference proteome</keyword>
<evidence type="ECO:0000313" key="2">
    <source>
        <dbReference type="Proteomes" id="UP001148629"/>
    </source>
</evidence>
<evidence type="ECO:0000313" key="1">
    <source>
        <dbReference type="EMBL" id="KAJ3543253.1"/>
    </source>
</evidence>
<accession>A0ACC1SNF6</accession>
<dbReference type="Proteomes" id="UP001148629">
    <property type="component" value="Unassembled WGS sequence"/>
</dbReference>
<protein>
    <submittedName>
        <fullName evidence="1">Uncharacterized protein</fullName>
    </submittedName>
</protein>
<comment type="caution">
    <text evidence="1">The sequence shown here is derived from an EMBL/GenBank/DDBJ whole genome shotgun (WGS) entry which is preliminary data.</text>
</comment>
<sequence length="71" mass="7508">MSSAVEPKTWSTVARNGSPRPTPSQEGVSLAMGSGLRPGIIAVSDEQKKKMQDELLLGFGSQFEASKDKSA</sequence>